<dbReference type="EMBL" id="JACOOK010000002">
    <property type="protein sequence ID" value="MBC5616102.1"/>
    <property type="molecule type" value="Genomic_DNA"/>
</dbReference>
<gene>
    <name evidence="2" type="ORF">H8S08_03590</name>
</gene>
<feature type="transmembrane region" description="Helical" evidence="1">
    <location>
        <begin position="50"/>
        <end position="68"/>
    </location>
</feature>
<evidence type="ECO:0000256" key="1">
    <source>
        <dbReference type="SAM" id="Phobius"/>
    </source>
</evidence>
<keyword evidence="3" id="KW-1185">Reference proteome</keyword>
<feature type="transmembrane region" description="Helical" evidence="1">
    <location>
        <begin position="133"/>
        <end position="155"/>
    </location>
</feature>
<dbReference type="PANTHER" id="PTHR39165:SF1">
    <property type="entry name" value="DUF456 DOMAIN-CONTAINING PROTEIN"/>
    <property type="match status" value="1"/>
</dbReference>
<organism evidence="2 3">
    <name type="scientific">Alistipes hominis</name>
    <dbReference type="NCBI Taxonomy" id="2763015"/>
    <lineage>
        <taxon>Bacteria</taxon>
        <taxon>Pseudomonadati</taxon>
        <taxon>Bacteroidota</taxon>
        <taxon>Bacteroidia</taxon>
        <taxon>Bacteroidales</taxon>
        <taxon>Rikenellaceae</taxon>
        <taxon>Alistipes</taxon>
    </lineage>
</organism>
<evidence type="ECO:0000313" key="2">
    <source>
        <dbReference type="EMBL" id="MBC5616102.1"/>
    </source>
</evidence>
<evidence type="ECO:0000313" key="3">
    <source>
        <dbReference type="Proteomes" id="UP000636891"/>
    </source>
</evidence>
<accession>A0ABR7CKD2</accession>
<sequence>MDTLLIILAILCTLGGVAGCILPILPGPPLNFLALLLMRWSGHAGFDSRFLWIWVAVTLIVSALDYLLPGYLARRFGGSKYAATGSTVGMIVGLLFFPPAGLIVGAFAGALIGELLYDRDDLRKAVRVAIGSFVAFLLSTGLKLAASLAMGYYVIRALFV</sequence>
<keyword evidence="1" id="KW-0472">Membrane</keyword>
<feature type="transmembrane region" description="Helical" evidence="1">
    <location>
        <begin position="88"/>
        <end position="113"/>
    </location>
</feature>
<dbReference type="RefSeq" id="WP_118655400.1">
    <property type="nucleotide sequence ID" value="NZ_JACOOK010000002.1"/>
</dbReference>
<keyword evidence="1" id="KW-0812">Transmembrane</keyword>
<protein>
    <submittedName>
        <fullName evidence="2">DUF456 domain-containing protein</fullName>
    </submittedName>
</protein>
<comment type="caution">
    <text evidence="2">The sequence shown here is derived from an EMBL/GenBank/DDBJ whole genome shotgun (WGS) entry which is preliminary data.</text>
</comment>
<proteinExistence type="predicted"/>
<dbReference type="Proteomes" id="UP000636891">
    <property type="component" value="Unassembled WGS sequence"/>
</dbReference>
<dbReference type="PANTHER" id="PTHR39165">
    <property type="entry name" value="IG HYPOTHETICAL 17883"/>
    <property type="match status" value="1"/>
</dbReference>
<name>A0ABR7CKD2_9BACT</name>
<dbReference type="InterPro" id="IPR007403">
    <property type="entry name" value="DUF456"/>
</dbReference>
<dbReference type="Pfam" id="PF04306">
    <property type="entry name" value="DUF456"/>
    <property type="match status" value="1"/>
</dbReference>
<keyword evidence="1" id="KW-1133">Transmembrane helix</keyword>
<reference evidence="2 3" key="1">
    <citation type="submission" date="2020-08" db="EMBL/GenBank/DDBJ databases">
        <title>Genome public.</title>
        <authorList>
            <person name="Liu C."/>
            <person name="Sun Q."/>
        </authorList>
    </citation>
    <scope>NUCLEOTIDE SEQUENCE [LARGE SCALE GENOMIC DNA]</scope>
    <source>
        <strain evidence="2 3">New-7</strain>
    </source>
</reference>